<protein>
    <submittedName>
        <fullName evidence="2">Putative EMP1-like protein</fullName>
    </submittedName>
</protein>
<accession>A0A151L1V1</accession>
<dbReference type="Pfam" id="PF15445">
    <property type="entry name" value="ATS"/>
    <property type="match status" value="1"/>
</dbReference>
<dbReference type="EMBL" id="LVLB01000450">
    <property type="protein sequence ID" value="KYN92926.1"/>
    <property type="molecule type" value="Genomic_DNA"/>
</dbReference>
<feature type="domain" description="Plasmodium falciparum erythrocyte membrane protein 1 acidic terminal segment" evidence="1">
    <location>
        <begin position="1"/>
        <end position="55"/>
    </location>
</feature>
<comment type="caution">
    <text evidence="2">The sequence shown here is derived from an EMBL/GenBank/DDBJ whole genome shotgun (WGS) entry which is preliminary data.</text>
</comment>
<feature type="non-terminal residue" evidence="2">
    <location>
        <position position="1"/>
    </location>
</feature>
<name>A0A151L1V1_9APIC</name>
<feature type="non-terminal residue" evidence="2">
    <location>
        <position position="62"/>
    </location>
</feature>
<dbReference type="Proteomes" id="UP000076004">
    <property type="component" value="Unassembled WGS sequence"/>
</dbReference>
<evidence type="ECO:0000259" key="1">
    <source>
        <dbReference type="Pfam" id="PF15445"/>
    </source>
</evidence>
<dbReference type="GeneID" id="29774181"/>
<dbReference type="InterPro" id="IPR029211">
    <property type="entry name" value="PfEMP1_ATS"/>
</dbReference>
<gene>
    <name evidence="2" type="ORF">PGSY75_0045200</name>
</gene>
<evidence type="ECO:0000313" key="3">
    <source>
        <dbReference type="Proteomes" id="UP000076004"/>
    </source>
</evidence>
<proteinExistence type="predicted"/>
<dbReference type="KEGG" id="pgab:PGSY75_0045200"/>
<evidence type="ECO:0000313" key="2">
    <source>
        <dbReference type="EMBL" id="KYN92926.1"/>
    </source>
</evidence>
<dbReference type="RefSeq" id="XP_018638652.1">
    <property type="nucleotide sequence ID" value="XM_018783566.1"/>
</dbReference>
<reference evidence="2 3" key="1">
    <citation type="journal article" date="2016" name="Nat. Commun.">
        <title>Genomes of cryptic chimpanzee Plasmodium species reveal key evolutionary events leading to human malaria.</title>
        <authorList>
            <person name="Sundararaman S.A."/>
            <person name="Plenderleith L.J."/>
            <person name="Liu W."/>
            <person name="Loy D.E."/>
            <person name="Learn G.H."/>
            <person name="Li Y."/>
            <person name="Shaw K.S."/>
            <person name="Ayouba A."/>
            <person name="Peeters M."/>
            <person name="Speede S."/>
            <person name="Shaw G.M."/>
            <person name="Bushman F.D."/>
            <person name="Brisson D."/>
            <person name="Rayner J.C."/>
            <person name="Sharp P.M."/>
            <person name="Hahn B.H."/>
        </authorList>
    </citation>
    <scope>NUCLEOTIDE SEQUENCE [LARGE SCALE GENOMIC DNA]</scope>
    <source>
        <strain evidence="2 3">SY75</strain>
    </source>
</reference>
<dbReference type="VEuPathDB" id="PlasmoDB:PGSY75_0045200"/>
<organism evidence="2 3">
    <name type="scientific">Plasmodium gaboni</name>
    <dbReference type="NCBI Taxonomy" id="647221"/>
    <lineage>
        <taxon>Eukaryota</taxon>
        <taxon>Sar</taxon>
        <taxon>Alveolata</taxon>
        <taxon>Apicomplexa</taxon>
        <taxon>Aconoidasida</taxon>
        <taxon>Haemosporida</taxon>
        <taxon>Plasmodiidae</taxon>
        <taxon>Plasmodium</taxon>
        <taxon>Plasmodium (Laverania)</taxon>
    </lineage>
</organism>
<dbReference type="AlphaFoldDB" id="A0A151L1V1"/>
<sequence length="62" mass="7196">KKPKIPTTKLFRVIDIPQNDYSIPTEKSSNKYVPYRSAQYKGKTYIYMEANESDDYIGNISS</sequence>